<feature type="region of interest" description="Disordered" evidence="2">
    <location>
        <begin position="1"/>
        <end position="54"/>
    </location>
</feature>
<feature type="compositionally biased region" description="Low complexity" evidence="2">
    <location>
        <begin position="571"/>
        <end position="583"/>
    </location>
</feature>
<reference evidence="3" key="1">
    <citation type="submission" date="2021-08" db="EMBL/GenBank/DDBJ databases">
        <title>WGS assembly of Ceratopteris richardii.</title>
        <authorList>
            <person name="Marchant D.B."/>
            <person name="Chen G."/>
            <person name="Jenkins J."/>
            <person name="Shu S."/>
            <person name="Leebens-Mack J."/>
            <person name="Grimwood J."/>
            <person name="Schmutz J."/>
            <person name="Soltis P."/>
            <person name="Soltis D."/>
            <person name="Chen Z.-H."/>
        </authorList>
    </citation>
    <scope>NUCLEOTIDE SEQUENCE</scope>
    <source>
        <strain evidence="3">Whitten #5841</strain>
        <tissue evidence="3">Leaf</tissue>
    </source>
</reference>
<evidence type="ECO:0000313" key="4">
    <source>
        <dbReference type="Proteomes" id="UP000825935"/>
    </source>
</evidence>
<name>A0A8T2UHF5_CERRI</name>
<feature type="compositionally biased region" description="Basic and acidic residues" evidence="2">
    <location>
        <begin position="638"/>
        <end position="650"/>
    </location>
</feature>
<feature type="compositionally biased region" description="Low complexity" evidence="2">
    <location>
        <begin position="507"/>
        <end position="516"/>
    </location>
</feature>
<feature type="compositionally biased region" description="Polar residues" evidence="2">
    <location>
        <begin position="175"/>
        <end position="186"/>
    </location>
</feature>
<feature type="compositionally biased region" description="Polar residues" evidence="2">
    <location>
        <begin position="584"/>
        <end position="605"/>
    </location>
</feature>
<feature type="region of interest" description="Disordered" evidence="2">
    <location>
        <begin position="631"/>
        <end position="650"/>
    </location>
</feature>
<evidence type="ECO:0000256" key="1">
    <source>
        <dbReference type="SAM" id="Coils"/>
    </source>
</evidence>
<organism evidence="3 4">
    <name type="scientific">Ceratopteris richardii</name>
    <name type="common">Triangle waterfern</name>
    <dbReference type="NCBI Taxonomy" id="49495"/>
    <lineage>
        <taxon>Eukaryota</taxon>
        <taxon>Viridiplantae</taxon>
        <taxon>Streptophyta</taxon>
        <taxon>Embryophyta</taxon>
        <taxon>Tracheophyta</taxon>
        <taxon>Polypodiopsida</taxon>
        <taxon>Polypodiidae</taxon>
        <taxon>Polypodiales</taxon>
        <taxon>Pteridineae</taxon>
        <taxon>Pteridaceae</taxon>
        <taxon>Parkerioideae</taxon>
        <taxon>Ceratopteris</taxon>
    </lineage>
</organism>
<proteinExistence type="predicted"/>
<keyword evidence="4" id="KW-1185">Reference proteome</keyword>
<gene>
    <name evidence="3" type="ORF">KP509_07G039300</name>
</gene>
<dbReference type="EMBL" id="CM035412">
    <property type="protein sequence ID" value="KAH7432774.1"/>
    <property type="molecule type" value="Genomic_DNA"/>
</dbReference>
<dbReference type="Proteomes" id="UP000825935">
    <property type="component" value="Chromosome 7"/>
</dbReference>
<accession>A0A8T2UHF5</accession>
<feature type="compositionally biased region" description="Basic and acidic residues" evidence="2">
    <location>
        <begin position="41"/>
        <end position="54"/>
    </location>
</feature>
<protein>
    <submittedName>
        <fullName evidence="3">Uncharacterized protein</fullName>
    </submittedName>
</protein>
<sequence>MKSAVRRSARTSAGDKNRASAELESTPKTLRPFDTTPGKRSVMDELSRNSEDGRIKLRNKRLQWRNVPDPSDGDHCGENIPYSSQTVNLHYDVHSKGTVALSPICLNAVNVSPECPSLGKKFATGKFALHSPRVSLSSSTKNCASTKHSDKATDRNCAVRTLDQKAHDHEEDGNSTDTGSNASSPCFASRGKKLSLWNNPTFNKKTASQSMDSASPGSSYSVSTCQVKPSCSERQISEVQSRLVEKDESASFESCQMNSKRKSAVLRQGTDGMDPMLSQSPSNFASVEARFMKGLSDCKDGHDRAGLMGNSCCRNEARIATNISKTEYEMDSLSTVALSSGNLRAARHTQMQAGLAIGNPEEEMTYGLGELQREIDRLTERLAELHLQKKKREEQILRLRQEKCDKIIIPDKRGIERDDKQPRAEIEISTRSACAGHSSGMSQTYKLNNVAQKARALSPADSAVRRAAQTPIKRQRKLSELRRSVSSTARRIERSSSNEQMKVPRRLSMSAALASDSDLKQQQQNFRSMSSKSSQCRVVPSRYGRAITPDACRPPATSSTKKILSKRTDNSFAPASFPSPSASLTCNPSRKASTPRNGYPSRSSVSISTLDRQAKELLYAVSSSDQILPSTLTSPLTKSEHRALATSEDRGLIKAEDSAALTSASLTCSPSRKASTPRNGYPSRSGFSTPANDRRAMELKCSVSSSMQNLPSTLTSQIIKPEDRTRLLQSPRCMSPRPRLDSPKTTAALYKCLESLLEDSKHFFKHLSPRRSRGLFRLGQDSIAASNPSSVSVQGISAKEIVSPRSQFR</sequence>
<evidence type="ECO:0000256" key="2">
    <source>
        <dbReference type="SAM" id="MobiDB-lite"/>
    </source>
</evidence>
<feature type="coiled-coil region" evidence="1">
    <location>
        <begin position="368"/>
        <end position="402"/>
    </location>
</feature>
<keyword evidence="1" id="KW-0175">Coiled coil</keyword>
<dbReference type="AlphaFoldDB" id="A0A8T2UHF5"/>
<evidence type="ECO:0000313" key="3">
    <source>
        <dbReference type="EMBL" id="KAH7432774.1"/>
    </source>
</evidence>
<feature type="region of interest" description="Disordered" evidence="2">
    <location>
        <begin position="165"/>
        <end position="187"/>
    </location>
</feature>
<feature type="region of interest" description="Disordered" evidence="2">
    <location>
        <begin position="458"/>
        <end position="605"/>
    </location>
</feature>
<feature type="compositionally biased region" description="Polar residues" evidence="2">
    <location>
        <begin position="520"/>
        <end position="536"/>
    </location>
</feature>
<feature type="compositionally biased region" description="Polar residues" evidence="2">
    <location>
        <begin position="668"/>
        <end position="678"/>
    </location>
</feature>
<feature type="region of interest" description="Disordered" evidence="2">
    <location>
        <begin position="664"/>
        <end position="693"/>
    </location>
</feature>
<comment type="caution">
    <text evidence="3">The sequence shown here is derived from an EMBL/GenBank/DDBJ whole genome shotgun (WGS) entry which is preliminary data.</text>
</comment>